<gene>
    <name evidence="2" type="ORF">DS843_30585</name>
</gene>
<comment type="caution">
    <text evidence="2">The sequence shown here is derived from an EMBL/GenBank/DDBJ whole genome shotgun (WGS) entry which is preliminary data.</text>
</comment>
<dbReference type="InterPro" id="IPR011856">
    <property type="entry name" value="tRNA_endonuc-like_dom_sf"/>
</dbReference>
<dbReference type="GO" id="GO:0003676">
    <property type="term" value="F:nucleic acid binding"/>
    <property type="evidence" value="ECO:0007669"/>
    <property type="project" value="InterPro"/>
</dbReference>
<reference evidence="2 3" key="1">
    <citation type="submission" date="2018-07" db="EMBL/GenBank/DDBJ databases">
        <title>Genome sequence of Azospirillum sp. ATCC 49961.</title>
        <authorList>
            <person name="Sant'Anna F.H."/>
            <person name="Baldani J.I."/>
            <person name="Zilli J.E."/>
            <person name="Reis V.M."/>
            <person name="Hartmann A."/>
            <person name="Cruz L."/>
            <person name="de Souza E.M."/>
            <person name="de Oliveira Pedrosa F."/>
            <person name="Passaglia L.M.P."/>
        </authorList>
    </citation>
    <scope>NUCLEOTIDE SEQUENCE [LARGE SCALE GENOMIC DNA]</scope>
    <source>
        <strain evidence="2 3">ATCC 49961</strain>
    </source>
</reference>
<evidence type="ECO:0000313" key="2">
    <source>
        <dbReference type="EMBL" id="KAA0675661.1"/>
    </source>
</evidence>
<keyword evidence="3" id="KW-1185">Reference proteome</keyword>
<feature type="region of interest" description="Disordered" evidence="1">
    <location>
        <begin position="159"/>
        <end position="178"/>
    </location>
</feature>
<dbReference type="Gene3D" id="3.40.1350.10">
    <property type="match status" value="1"/>
</dbReference>
<name>A0A9W7KP00_9PROT</name>
<protein>
    <submittedName>
        <fullName evidence="2">Uncharacterized protein</fullName>
    </submittedName>
</protein>
<organism evidence="2 3">
    <name type="scientific">Roseomonas genomospecies 6</name>
    <dbReference type="NCBI Taxonomy" id="214106"/>
    <lineage>
        <taxon>Bacteria</taxon>
        <taxon>Pseudomonadati</taxon>
        <taxon>Pseudomonadota</taxon>
        <taxon>Alphaproteobacteria</taxon>
        <taxon>Acetobacterales</taxon>
        <taxon>Roseomonadaceae</taxon>
        <taxon>Roseomonas</taxon>
    </lineage>
</organism>
<dbReference type="AlphaFoldDB" id="A0A9W7KP00"/>
<evidence type="ECO:0000256" key="1">
    <source>
        <dbReference type="SAM" id="MobiDB-lite"/>
    </source>
</evidence>
<accession>A0A9W7KP00</accession>
<dbReference type="Proteomes" id="UP000480854">
    <property type="component" value="Unassembled WGS sequence"/>
</dbReference>
<dbReference type="OrthoDB" id="7059891at2"/>
<dbReference type="RefSeq" id="WP_149472592.1">
    <property type="nucleotide sequence ID" value="NZ_QOKW01000064.1"/>
</dbReference>
<evidence type="ECO:0000313" key="3">
    <source>
        <dbReference type="Proteomes" id="UP000480854"/>
    </source>
</evidence>
<dbReference type="EMBL" id="QOKW01000064">
    <property type="protein sequence ID" value="KAA0675661.1"/>
    <property type="molecule type" value="Genomic_DNA"/>
</dbReference>
<sequence>MDIVGSEPATLKAIGKDERWLQDWLCEDPSRLGLGSVLVKAKELRHFTGKGGRLDILAYSAALDTYYAVEVMLGECDADHGFRVLDYWARERLKKPNSRHVAVLIAEDLSGRYKTVIETLAQFLPFIAVELRTLVVGADPKVAVTFPVVFAQPDEALTDVGDEPATEDKDQMPLDEETWTSQKPDFVKNAREMHKLCADRIGPSKIDFSAKSHVSLKKGTRCWLPMWPRRDGFYVYIPGGPGGTDDQPNDFYARVKNELADIGVEPSWTYKYNAGANPIGFAVPQSLIGHSKIMDVLSVAYAYA</sequence>
<proteinExistence type="predicted"/>